<dbReference type="EMBL" id="CM047738">
    <property type="protein sequence ID" value="KAJ0045581.1"/>
    <property type="molecule type" value="Genomic_DNA"/>
</dbReference>
<proteinExistence type="predicted"/>
<accession>A0ACC0Z5Q4</accession>
<gene>
    <name evidence="1" type="ORF">Pint_03586</name>
</gene>
<protein>
    <submittedName>
        <fullName evidence="1">Uncharacterized protein</fullName>
    </submittedName>
</protein>
<name>A0ACC0Z5Q4_9ROSI</name>
<organism evidence="1 2">
    <name type="scientific">Pistacia integerrima</name>
    <dbReference type="NCBI Taxonomy" id="434235"/>
    <lineage>
        <taxon>Eukaryota</taxon>
        <taxon>Viridiplantae</taxon>
        <taxon>Streptophyta</taxon>
        <taxon>Embryophyta</taxon>
        <taxon>Tracheophyta</taxon>
        <taxon>Spermatophyta</taxon>
        <taxon>Magnoliopsida</taxon>
        <taxon>eudicotyledons</taxon>
        <taxon>Gunneridae</taxon>
        <taxon>Pentapetalae</taxon>
        <taxon>rosids</taxon>
        <taxon>malvids</taxon>
        <taxon>Sapindales</taxon>
        <taxon>Anacardiaceae</taxon>
        <taxon>Pistacia</taxon>
    </lineage>
</organism>
<keyword evidence="2" id="KW-1185">Reference proteome</keyword>
<sequence>MLLAMISPKHKHTQPKQLYRSTYRESSTKQQYKCKQC</sequence>
<evidence type="ECO:0000313" key="2">
    <source>
        <dbReference type="Proteomes" id="UP001163603"/>
    </source>
</evidence>
<reference evidence="2" key="1">
    <citation type="journal article" date="2023" name="G3 (Bethesda)">
        <title>Genome assembly and association tests identify interacting loci associated with vigor, precocity, and sex in interspecific pistachio rootstocks.</title>
        <authorList>
            <person name="Palmer W."/>
            <person name="Jacygrad E."/>
            <person name="Sagayaradj S."/>
            <person name="Cavanaugh K."/>
            <person name="Han R."/>
            <person name="Bertier L."/>
            <person name="Beede B."/>
            <person name="Kafkas S."/>
            <person name="Golino D."/>
            <person name="Preece J."/>
            <person name="Michelmore R."/>
        </authorList>
    </citation>
    <scope>NUCLEOTIDE SEQUENCE [LARGE SCALE GENOMIC DNA]</scope>
</reference>
<comment type="caution">
    <text evidence="1">The sequence shown here is derived from an EMBL/GenBank/DDBJ whole genome shotgun (WGS) entry which is preliminary data.</text>
</comment>
<dbReference type="Proteomes" id="UP001163603">
    <property type="component" value="Chromosome 3"/>
</dbReference>
<evidence type="ECO:0000313" key="1">
    <source>
        <dbReference type="EMBL" id="KAJ0045581.1"/>
    </source>
</evidence>